<dbReference type="Pfam" id="PF03166">
    <property type="entry name" value="MH2"/>
    <property type="match status" value="1"/>
</dbReference>
<dbReference type="GO" id="GO:0000978">
    <property type="term" value="F:RNA polymerase II cis-regulatory region sequence-specific DNA binding"/>
    <property type="evidence" value="ECO:0007669"/>
    <property type="project" value="TreeGrafter"/>
</dbReference>
<evidence type="ECO:0000256" key="3">
    <source>
        <dbReference type="ARBA" id="ARBA00022833"/>
    </source>
</evidence>
<evidence type="ECO:0000313" key="12">
    <source>
        <dbReference type="Proteomes" id="UP000025227"/>
    </source>
</evidence>
<keyword evidence="4 7" id="KW-0805">Transcription regulation</keyword>
<dbReference type="Gene3D" id="2.60.200.10">
    <property type="match status" value="1"/>
</dbReference>
<keyword evidence="2" id="KW-0479">Metal-binding</keyword>
<proteinExistence type="inferred from homology"/>
<feature type="region of interest" description="Disordered" evidence="9">
    <location>
        <begin position="1"/>
        <end position="90"/>
    </location>
</feature>
<dbReference type="GO" id="GO:0005737">
    <property type="term" value="C:cytoplasm"/>
    <property type="evidence" value="ECO:0007669"/>
    <property type="project" value="UniProtKB-SubCell"/>
</dbReference>
<dbReference type="Gene3D" id="3.90.520.10">
    <property type="entry name" value="SMAD MH1 domain"/>
    <property type="match status" value="1"/>
</dbReference>
<dbReference type="CDD" id="cd10492">
    <property type="entry name" value="MH1_SMAD_4"/>
    <property type="match status" value="1"/>
</dbReference>
<protein>
    <recommendedName>
        <fullName evidence="7">Mothers against decapentaplegic homolog</fullName>
        <shortName evidence="7">MAD homolog</shortName>
        <shortName evidence="7">Mothers against DPP homolog</shortName>
    </recommendedName>
    <alternativeName>
        <fullName evidence="7">SMAD family member</fullName>
    </alternativeName>
</protein>
<evidence type="ECO:0000259" key="10">
    <source>
        <dbReference type="PROSITE" id="PS51075"/>
    </source>
</evidence>
<keyword evidence="12" id="KW-1185">Reference proteome</keyword>
<feature type="compositionally biased region" description="Low complexity" evidence="9">
    <location>
        <begin position="49"/>
        <end position="64"/>
    </location>
</feature>
<dbReference type="GO" id="GO:0009653">
    <property type="term" value="P:anatomical structure morphogenesis"/>
    <property type="evidence" value="ECO:0007669"/>
    <property type="project" value="TreeGrafter"/>
</dbReference>
<dbReference type="GO" id="GO:0071144">
    <property type="term" value="C:heteromeric SMAD protein complex"/>
    <property type="evidence" value="ECO:0007669"/>
    <property type="project" value="TreeGrafter"/>
</dbReference>
<dbReference type="SUPFAM" id="SSF49879">
    <property type="entry name" value="SMAD/FHA domain"/>
    <property type="match status" value="1"/>
</dbReference>
<dbReference type="SMART" id="SM00523">
    <property type="entry name" value="DWA"/>
    <property type="match status" value="1"/>
</dbReference>
<feature type="coiled-coil region" evidence="8">
    <location>
        <begin position="111"/>
        <end position="138"/>
    </location>
</feature>
<evidence type="ECO:0000256" key="5">
    <source>
        <dbReference type="ARBA" id="ARBA00023163"/>
    </source>
</evidence>
<dbReference type="AlphaFoldDB" id="A0A7I5EET2"/>
<dbReference type="PANTHER" id="PTHR13703:SF62">
    <property type="entry name" value="SMAD PROTEIN DAF-3"/>
    <property type="match status" value="1"/>
</dbReference>
<dbReference type="PROSITE" id="PS51075">
    <property type="entry name" value="MH1"/>
    <property type="match status" value="1"/>
</dbReference>
<evidence type="ECO:0000256" key="7">
    <source>
        <dbReference type="RuleBase" id="RU361195"/>
    </source>
</evidence>
<dbReference type="GO" id="GO:0000981">
    <property type="term" value="F:DNA-binding transcription factor activity, RNA polymerase II-specific"/>
    <property type="evidence" value="ECO:0007669"/>
    <property type="project" value="TreeGrafter"/>
</dbReference>
<comment type="similarity">
    <text evidence="1 7">Belongs to the dwarfin/SMAD family.</text>
</comment>
<evidence type="ECO:0000259" key="11">
    <source>
        <dbReference type="PROSITE" id="PS51076"/>
    </source>
</evidence>
<dbReference type="InterPro" id="IPR013790">
    <property type="entry name" value="Dwarfin"/>
</dbReference>
<keyword evidence="8" id="KW-0175">Coiled coil</keyword>
<evidence type="ECO:0000256" key="9">
    <source>
        <dbReference type="SAM" id="MobiDB-lite"/>
    </source>
</evidence>
<dbReference type="OMA" id="HCKHAFE"/>
<comment type="subcellular location">
    <subcellularLocation>
        <location evidence="7">Cytoplasm</location>
    </subcellularLocation>
    <subcellularLocation>
        <location evidence="7">Nucleus</location>
    </subcellularLocation>
</comment>
<feature type="region of interest" description="Disordered" evidence="9">
    <location>
        <begin position="324"/>
        <end position="359"/>
    </location>
</feature>
<dbReference type="GO" id="GO:0030154">
    <property type="term" value="P:cell differentiation"/>
    <property type="evidence" value="ECO:0007669"/>
    <property type="project" value="TreeGrafter"/>
</dbReference>
<keyword evidence="7" id="KW-0963">Cytoplasm</keyword>
<reference evidence="13" key="1">
    <citation type="submission" date="2020-12" db="UniProtKB">
        <authorList>
            <consortium name="WormBaseParasite"/>
        </authorList>
    </citation>
    <scope>IDENTIFICATION</scope>
    <source>
        <strain evidence="13">MHco3</strain>
    </source>
</reference>
<feature type="compositionally biased region" description="Polar residues" evidence="9">
    <location>
        <begin position="330"/>
        <end position="342"/>
    </location>
</feature>
<evidence type="ECO:0000256" key="1">
    <source>
        <dbReference type="ARBA" id="ARBA00005545"/>
    </source>
</evidence>
<name>A0A7I5EET2_HAECO</name>
<evidence type="ECO:0000256" key="8">
    <source>
        <dbReference type="SAM" id="Coils"/>
    </source>
</evidence>
<dbReference type="GO" id="GO:0030509">
    <property type="term" value="P:BMP signaling pathway"/>
    <property type="evidence" value="ECO:0007669"/>
    <property type="project" value="TreeGrafter"/>
</dbReference>
<feature type="domain" description="MH1" evidence="10">
    <location>
        <begin position="93"/>
        <end position="220"/>
    </location>
</feature>
<dbReference type="PANTHER" id="PTHR13703">
    <property type="entry name" value="SMAD"/>
    <property type="match status" value="1"/>
</dbReference>
<sequence>MDDIIFEAVRPCESDQVITTEMRSSSAAPSQPPQTPSPASFETVADQPASSPYSDSTSSTATASEQPRRRNKSISETKRSNSTHPLSRPSASDACATIVAYLMQFNKSSDEEFSRKAIESLTKKLKDKREELDALIACCGSEGKEADKCVTIARTLDGRLQVAGRKGFPHVVYARVFRWPDLHKNELRHLSICECAFDLKCDSVCVNPYHCERIMNPTLNNLCNLDLTSLKLEQRSPSDASDADPDRIAALYRDFQNEGTWNTASFGQQQSQKISPHGQTAFTTGYPLPQAPTWTQTKTINSTADMSSGQLFPMPDKPTVPAAMLPPNGILQQPQQPTQPDFSQLRFDPSHYQSSRSVQEQQQQAFMASAQQQLYQQHAQQLQNRQLHVGLQTSPHITSPQTVHLEQHRHSAFTEPSALAQQQAHHLIPLQRRLDDATVQEQPNIGVLPTQVANAPTIISDEKDKKLISRPVPGQPYGNLLNAEFVLGNKLKVNSFEPPSCPVDSNWGCFVYYEKEVQIGRLQVKHSDMYIDGGFGQASNRYCLGRENNPLREHYCHLVRQTIGDGIRLSFKENGDVWVQVYTRRAIFVHSHYLDRESGRSTGDVVHKVYPGAKIKIFDLNNAKAILRQHMVACQMAKEYLAGQKTPMDDLFRMYKKDKLDEEAKKGADDMKRFCVARISFVKGWGPDYSRKSISECPCWIEVKMNRAFQYLDELMHEI</sequence>
<dbReference type="PROSITE" id="PS51076">
    <property type="entry name" value="MH2"/>
    <property type="match status" value="1"/>
</dbReference>
<dbReference type="GO" id="GO:0051239">
    <property type="term" value="P:regulation of multicellular organismal process"/>
    <property type="evidence" value="ECO:0007669"/>
    <property type="project" value="UniProtKB-ARBA"/>
</dbReference>
<feature type="domain" description="MH2" evidence="11">
    <location>
        <begin position="507"/>
        <end position="719"/>
    </location>
</feature>
<dbReference type="InterPro" id="IPR001132">
    <property type="entry name" value="SMAD_dom_Dwarfin-type"/>
</dbReference>
<dbReference type="GO" id="GO:0050793">
    <property type="term" value="P:regulation of developmental process"/>
    <property type="evidence" value="ECO:0007669"/>
    <property type="project" value="UniProtKB-ARBA"/>
</dbReference>
<dbReference type="GO" id="GO:0070411">
    <property type="term" value="F:I-SMAD binding"/>
    <property type="evidence" value="ECO:0007669"/>
    <property type="project" value="TreeGrafter"/>
</dbReference>
<organism evidence="12 13">
    <name type="scientific">Haemonchus contortus</name>
    <name type="common">Barber pole worm</name>
    <dbReference type="NCBI Taxonomy" id="6289"/>
    <lineage>
        <taxon>Eukaryota</taxon>
        <taxon>Metazoa</taxon>
        <taxon>Ecdysozoa</taxon>
        <taxon>Nematoda</taxon>
        <taxon>Chromadorea</taxon>
        <taxon>Rhabditida</taxon>
        <taxon>Rhabditina</taxon>
        <taxon>Rhabditomorpha</taxon>
        <taxon>Strongyloidea</taxon>
        <taxon>Trichostrongylidae</taxon>
        <taxon>Haemonchus</taxon>
    </lineage>
</organism>
<dbReference type="InterPro" id="IPR013019">
    <property type="entry name" value="MAD_homology_MH1"/>
</dbReference>
<accession>A0A7I5EET2</accession>
<evidence type="ECO:0000256" key="4">
    <source>
        <dbReference type="ARBA" id="ARBA00023015"/>
    </source>
</evidence>
<dbReference type="OrthoDB" id="5875866at2759"/>
<keyword evidence="6 7" id="KW-0539">Nucleus</keyword>
<evidence type="ECO:0000256" key="2">
    <source>
        <dbReference type="ARBA" id="ARBA00022723"/>
    </source>
</evidence>
<feature type="region of interest" description="Disordered" evidence="9">
    <location>
        <begin position="266"/>
        <end position="290"/>
    </location>
</feature>
<keyword evidence="5 7" id="KW-0804">Transcription</keyword>
<dbReference type="Proteomes" id="UP000025227">
    <property type="component" value="Unplaced"/>
</dbReference>
<dbReference type="InterPro" id="IPR003619">
    <property type="entry name" value="MAD_homology1_Dwarfin-type"/>
</dbReference>
<dbReference type="WBParaSite" id="HCON_00186420-00001">
    <property type="protein sequence ID" value="HCON_00186420-00001"/>
    <property type="gene ID" value="HCON_00186420"/>
</dbReference>
<dbReference type="InterPro" id="IPR008984">
    <property type="entry name" value="SMAD_FHA_dom_sf"/>
</dbReference>
<dbReference type="SMART" id="SM00524">
    <property type="entry name" value="DWB"/>
    <property type="match status" value="1"/>
</dbReference>
<dbReference type="GO" id="GO:0046872">
    <property type="term" value="F:metal ion binding"/>
    <property type="evidence" value="ECO:0007669"/>
    <property type="project" value="UniProtKB-KW"/>
</dbReference>
<evidence type="ECO:0000313" key="13">
    <source>
        <dbReference type="WBParaSite" id="HCON_00186420-00001"/>
    </source>
</evidence>
<dbReference type="InterPro" id="IPR017855">
    <property type="entry name" value="SMAD-like_dom_sf"/>
</dbReference>
<keyword evidence="3" id="KW-0862">Zinc</keyword>
<feature type="compositionally biased region" description="Polar residues" evidence="9">
    <location>
        <begin position="266"/>
        <end position="283"/>
    </location>
</feature>
<dbReference type="GO" id="GO:0009791">
    <property type="term" value="P:post-embryonic development"/>
    <property type="evidence" value="ECO:0007669"/>
    <property type="project" value="UniProtKB-ARBA"/>
</dbReference>
<dbReference type="InterPro" id="IPR036578">
    <property type="entry name" value="SMAD_MH1_sf"/>
</dbReference>
<dbReference type="SUPFAM" id="SSF56366">
    <property type="entry name" value="SMAD MH1 domain"/>
    <property type="match status" value="1"/>
</dbReference>
<dbReference type="GO" id="GO:0060395">
    <property type="term" value="P:SMAD protein signal transduction"/>
    <property type="evidence" value="ECO:0007669"/>
    <property type="project" value="TreeGrafter"/>
</dbReference>
<evidence type="ECO:0000256" key="6">
    <source>
        <dbReference type="ARBA" id="ARBA00023242"/>
    </source>
</evidence>
<dbReference type="Pfam" id="PF03165">
    <property type="entry name" value="MH1"/>
    <property type="match status" value="1"/>
</dbReference>